<dbReference type="EMBL" id="KN880543">
    <property type="protein sequence ID" value="KIY66821.1"/>
    <property type="molecule type" value="Genomic_DNA"/>
</dbReference>
<dbReference type="AlphaFoldDB" id="A0A0D7BBD9"/>
<evidence type="ECO:0000313" key="2">
    <source>
        <dbReference type="Proteomes" id="UP000054007"/>
    </source>
</evidence>
<name>A0A0D7BBD9_9AGAR</name>
<dbReference type="InterPro" id="IPR032675">
    <property type="entry name" value="LRR_dom_sf"/>
</dbReference>
<keyword evidence="2" id="KW-1185">Reference proteome</keyword>
<dbReference type="Gene3D" id="3.80.10.10">
    <property type="entry name" value="Ribonuclease Inhibitor"/>
    <property type="match status" value="1"/>
</dbReference>
<dbReference type="Proteomes" id="UP000054007">
    <property type="component" value="Unassembled WGS sequence"/>
</dbReference>
<protein>
    <recommendedName>
        <fullName evidence="3">F-box domain-containing protein</fullName>
    </recommendedName>
</protein>
<proteinExistence type="predicted"/>
<accession>A0A0D7BBD9</accession>
<organism evidence="1 2">
    <name type="scientific">Cylindrobasidium torrendii FP15055 ss-10</name>
    <dbReference type="NCBI Taxonomy" id="1314674"/>
    <lineage>
        <taxon>Eukaryota</taxon>
        <taxon>Fungi</taxon>
        <taxon>Dikarya</taxon>
        <taxon>Basidiomycota</taxon>
        <taxon>Agaricomycotina</taxon>
        <taxon>Agaricomycetes</taxon>
        <taxon>Agaricomycetidae</taxon>
        <taxon>Agaricales</taxon>
        <taxon>Marasmiineae</taxon>
        <taxon>Physalacriaceae</taxon>
        <taxon>Cylindrobasidium</taxon>
    </lineage>
</organism>
<evidence type="ECO:0000313" key="1">
    <source>
        <dbReference type="EMBL" id="KIY66821.1"/>
    </source>
</evidence>
<sequence>MAAGIADLPPEIISIIVKALKYSSPKEDSLSSLALAWRDAWHEIRLLRLKTIQISGIQAHSKINGLLCLLTTYPELSERIKDIVLFFGSSQVQPLRSPGTCHDLVELLSMAKNARYLSLDGSGISQVLLAMDASSPQIHHVRVAFQNSSFKSLRIRYTHAATGLLDFIALFPNMKELDLESTANVSPSFFANREHSLPQFDRLLSLTVPYTSPAERQLLDFIAQESVFPNIQNFTFGRYSNRDVFPVLKQLLSSWSTSLVMLDMFYSFQMKVKGPFLKLPSTLSIIKLRIPLRSSEWLAYNEFWAETLKQHTSFAEIHVQVTYPKFIVDAIEGANMDRSIAPFDRALVERAEYLDWEDAPLRIRPRPRDAPKIAATYQWLFETVFPLTSERFFAGMPVPMPGDVHTNTIATRRHMIACDVLLFGGLEE</sequence>
<gene>
    <name evidence="1" type="ORF">CYLTODRAFT_455037</name>
</gene>
<reference evidence="1 2" key="1">
    <citation type="journal article" date="2015" name="Fungal Genet. Biol.">
        <title>Evolution of novel wood decay mechanisms in Agaricales revealed by the genome sequences of Fistulina hepatica and Cylindrobasidium torrendii.</title>
        <authorList>
            <person name="Floudas D."/>
            <person name="Held B.W."/>
            <person name="Riley R."/>
            <person name="Nagy L.G."/>
            <person name="Koehler G."/>
            <person name="Ransdell A.S."/>
            <person name="Younus H."/>
            <person name="Chow J."/>
            <person name="Chiniquy J."/>
            <person name="Lipzen A."/>
            <person name="Tritt A."/>
            <person name="Sun H."/>
            <person name="Haridas S."/>
            <person name="LaButti K."/>
            <person name="Ohm R.A."/>
            <person name="Kues U."/>
            <person name="Blanchette R.A."/>
            <person name="Grigoriev I.V."/>
            <person name="Minto R.E."/>
            <person name="Hibbett D.S."/>
        </authorList>
    </citation>
    <scope>NUCLEOTIDE SEQUENCE [LARGE SCALE GENOMIC DNA]</scope>
    <source>
        <strain evidence="1 2">FP15055 ss-10</strain>
    </source>
</reference>
<evidence type="ECO:0008006" key="3">
    <source>
        <dbReference type="Google" id="ProtNLM"/>
    </source>
</evidence>